<organism evidence="2 3">
    <name type="scientific">Melghirimyces thermohalophilus</name>
    <dbReference type="NCBI Taxonomy" id="1236220"/>
    <lineage>
        <taxon>Bacteria</taxon>
        <taxon>Bacillati</taxon>
        <taxon>Bacillota</taxon>
        <taxon>Bacilli</taxon>
        <taxon>Bacillales</taxon>
        <taxon>Thermoactinomycetaceae</taxon>
        <taxon>Melghirimyces</taxon>
    </lineage>
</organism>
<keyword evidence="1" id="KW-0472">Membrane</keyword>
<name>A0A1G6M506_9BACL</name>
<feature type="transmembrane region" description="Helical" evidence="1">
    <location>
        <begin position="101"/>
        <end position="122"/>
    </location>
</feature>
<dbReference type="AlphaFoldDB" id="A0A1G6M506"/>
<feature type="transmembrane region" description="Helical" evidence="1">
    <location>
        <begin position="264"/>
        <end position="288"/>
    </location>
</feature>
<protein>
    <submittedName>
        <fullName evidence="2">Uncharacterized conserved protein YybS, DUF2232 family</fullName>
    </submittedName>
</protein>
<feature type="transmembrane region" description="Helical" evidence="1">
    <location>
        <begin position="158"/>
        <end position="180"/>
    </location>
</feature>
<reference evidence="2 3" key="1">
    <citation type="submission" date="2016-10" db="EMBL/GenBank/DDBJ databases">
        <authorList>
            <person name="de Groot N.N."/>
        </authorList>
    </citation>
    <scope>NUCLEOTIDE SEQUENCE [LARGE SCALE GENOMIC DNA]</scope>
    <source>
        <strain evidence="2 3">DSM 45514</strain>
    </source>
</reference>
<evidence type="ECO:0000313" key="2">
    <source>
        <dbReference type="EMBL" id="SDC50632.1"/>
    </source>
</evidence>
<feature type="transmembrane region" description="Helical" evidence="1">
    <location>
        <begin position="207"/>
        <end position="224"/>
    </location>
</feature>
<keyword evidence="1" id="KW-1133">Transmembrane helix</keyword>
<sequence length="302" mass="33508">MSRFHVRDGLVTIALFFVSTLTLFTPLSLLTVWFLPLPFLLYAAKHGWLSALLPAGIGALSLWAVSGHPLNVGWVMAVAVTGITMGELYRRSQTTGTDVVLGGLTAVWVGSLLLLVIASFSFNMMDRLDALLAQEWEQNKEMLRAYGMEDSLPELPPVAAVIPGMIFLLAVPIPLLNLVVGRRWLRRRGFPGKYLPPFGEWRLPRPFFYFYFVSLLLLILFGLGENANLMLLGNAAAVLFTLFIVQGLAFITWLLERSGKSKGWLVLVVFLTLLIPVAGMVVHLIGIVDCGTRIRNRIRGEK</sequence>
<dbReference type="Pfam" id="PF09991">
    <property type="entry name" value="DUF2232"/>
    <property type="match status" value="1"/>
</dbReference>
<feature type="transmembrane region" description="Helical" evidence="1">
    <location>
        <begin position="12"/>
        <end position="35"/>
    </location>
</feature>
<dbReference type="Proteomes" id="UP000199387">
    <property type="component" value="Unassembled WGS sequence"/>
</dbReference>
<feature type="transmembrane region" description="Helical" evidence="1">
    <location>
        <begin position="230"/>
        <end position="255"/>
    </location>
</feature>
<dbReference type="PANTHER" id="PTHR41324">
    <property type="entry name" value="MEMBRANE PROTEIN-RELATED"/>
    <property type="match status" value="1"/>
</dbReference>
<keyword evidence="3" id="KW-1185">Reference proteome</keyword>
<dbReference type="RefSeq" id="WP_176757899.1">
    <property type="nucleotide sequence ID" value="NZ_FMZA01000009.1"/>
</dbReference>
<evidence type="ECO:0000256" key="1">
    <source>
        <dbReference type="SAM" id="Phobius"/>
    </source>
</evidence>
<dbReference type="PANTHER" id="PTHR41324:SF1">
    <property type="entry name" value="DUF2232 DOMAIN-CONTAINING PROTEIN"/>
    <property type="match status" value="1"/>
</dbReference>
<dbReference type="EMBL" id="FMZA01000009">
    <property type="protein sequence ID" value="SDC50632.1"/>
    <property type="molecule type" value="Genomic_DNA"/>
</dbReference>
<dbReference type="STRING" id="1236220.SAMN04488112_10919"/>
<feature type="transmembrane region" description="Helical" evidence="1">
    <location>
        <begin position="47"/>
        <end position="66"/>
    </location>
</feature>
<accession>A0A1G6M506</accession>
<keyword evidence="1" id="KW-0812">Transmembrane</keyword>
<dbReference type="InterPro" id="IPR018710">
    <property type="entry name" value="DUF2232"/>
</dbReference>
<evidence type="ECO:0000313" key="3">
    <source>
        <dbReference type="Proteomes" id="UP000199387"/>
    </source>
</evidence>
<proteinExistence type="predicted"/>
<gene>
    <name evidence="2" type="ORF">SAMN04488112_10919</name>
</gene>